<keyword evidence="2" id="KW-1185">Reference proteome</keyword>
<accession>A0A814EV30</accession>
<sequence>MDSKLLVTALETGSVFVSNFTKCLFYEQNCMEISEIEKLLDQNDLNEKIEGVKKILSLKETKKIYDTVWNTNVNKPVNELVDLVRNAQQTGELCTDTVNNLKKCIQETRLVMANETMSSFAKASAALFATEIFFLSQTWTEIKSAENIVEDIKLFEEIDQNFQDLHKNLKDLEELISGEMFDEAREALCVITICHTDTMGLLNKIELKNSLHSLNLSNKSSIRGVVSNGISTLTALHNLARLNENLNSWNRVFGFFTASLFAILTAYHADNYTLTNKRIDEIRLKVLEFEKKENDLRRIGKLIQKSRDFLKQKRSFKTDLNNNL</sequence>
<organism evidence="1 2">
    <name type="scientific">Brachionus calyciflorus</name>
    <dbReference type="NCBI Taxonomy" id="104777"/>
    <lineage>
        <taxon>Eukaryota</taxon>
        <taxon>Metazoa</taxon>
        <taxon>Spiralia</taxon>
        <taxon>Gnathifera</taxon>
        <taxon>Rotifera</taxon>
        <taxon>Eurotatoria</taxon>
        <taxon>Monogononta</taxon>
        <taxon>Pseudotrocha</taxon>
        <taxon>Ploima</taxon>
        <taxon>Brachionidae</taxon>
        <taxon>Brachionus</taxon>
    </lineage>
</organism>
<comment type="caution">
    <text evidence="1">The sequence shown here is derived from an EMBL/GenBank/DDBJ whole genome shotgun (WGS) entry which is preliminary data.</text>
</comment>
<proteinExistence type="predicted"/>
<dbReference type="AlphaFoldDB" id="A0A814EV30"/>
<reference evidence="1" key="1">
    <citation type="submission" date="2021-02" db="EMBL/GenBank/DDBJ databases">
        <authorList>
            <person name="Nowell W R."/>
        </authorList>
    </citation>
    <scope>NUCLEOTIDE SEQUENCE</scope>
    <source>
        <strain evidence="1">Ploen Becks lab</strain>
    </source>
</reference>
<dbReference type="Proteomes" id="UP000663879">
    <property type="component" value="Unassembled WGS sequence"/>
</dbReference>
<gene>
    <name evidence="1" type="ORF">OXX778_LOCUS15086</name>
</gene>
<dbReference type="EMBL" id="CAJNOC010003245">
    <property type="protein sequence ID" value="CAF0974310.1"/>
    <property type="molecule type" value="Genomic_DNA"/>
</dbReference>
<name>A0A814EV30_9BILA</name>
<evidence type="ECO:0000313" key="1">
    <source>
        <dbReference type="EMBL" id="CAF0974310.1"/>
    </source>
</evidence>
<evidence type="ECO:0000313" key="2">
    <source>
        <dbReference type="Proteomes" id="UP000663879"/>
    </source>
</evidence>
<protein>
    <submittedName>
        <fullName evidence="1">Uncharacterized protein</fullName>
    </submittedName>
</protein>